<dbReference type="OrthoDB" id="2329888at2"/>
<keyword evidence="1" id="KW-0812">Transmembrane</keyword>
<organism evidence="2 3">
    <name type="scientific">Limosilactobacillus frumenti DSM 13145</name>
    <dbReference type="NCBI Taxonomy" id="1423746"/>
    <lineage>
        <taxon>Bacteria</taxon>
        <taxon>Bacillati</taxon>
        <taxon>Bacillota</taxon>
        <taxon>Bacilli</taxon>
        <taxon>Lactobacillales</taxon>
        <taxon>Lactobacillaceae</taxon>
        <taxon>Limosilactobacillus</taxon>
    </lineage>
</organism>
<accession>A0A0R1PCB5</accession>
<dbReference type="Proteomes" id="UP000051445">
    <property type="component" value="Unassembled WGS sequence"/>
</dbReference>
<evidence type="ECO:0000256" key="1">
    <source>
        <dbReference type="SAM" id="Phobius"/>
    </source>
</evidence>
<dbReference type="Pfam" id="PF14897">
    <property type="entry name" value="EpsG"/>
    <property type="match status" value="1"/>
</dbReference>
<feature type="transmembrane region" description="Helical" evidence="1">
    <location>
        <begin position="250"/>
        <end position="270"/>
    </location>
</feature>
<keyword evidence="1" id="KW-1133">Transmembrane helix</keyword>
<comment type="caution">
    <text evidence="2">The sequence shown here is derived from an EMBL/GenBank/DDBJ whole genome shotgun (WGS) entry which is preliminary data.</text>
</comment>
<sequence length="370" mass="42081">MFYYCIFFMSSLFIGISSLFNKRKSKFFQILFVMLGILVLALVSGLRDYSIGTDTVNYNLFYNYANTAANLVQYCGSLKHISGVEYGFSIICYFVAKSGLSPHVFYFLCQSLIALNVFLALNIMSRNLSVTLGWMTYCFMFYTSSFNILRQMIALSFILLGIAYMYRNQRIKSILLFAVACLFHNSSIIGILIFLTGYSVMKFKDKKKLVIAIGIITALILLLPKTIGFLNFGGLLSDKYSEYLVGNVKVPILLTGAIRLPMIICMLWCIIHNKENNKRADIFIYLLIVFELIMIPLQNISPAVARLLLVFGIAKVIGYPLIINNMFRKPTLSKIIIQLLFIIYLGLIFYIQVIQNNNGMVYPYIIAVNS</sequence>
<feature type="transmembrane region" description="Helical" evidence="1">
    <location>
        <begin position="6"/>
        <end position="21"/>
    </location>
</feature>
<evidence type="ECO:0008006" key="4">
    <source>
        <dbReference type="Google" id="ProtNLM"/>
    </source>
</evidence>
<feature type="transmembrane region" description="Helical" evidence="1">
    <location>
        <begin position="335"/>
        <end position="354"/>
    </location>
</feature>
<feature type="transmembrane region" description="Helical" evidence="1">
    <location>
        <begin position="28"/>
        <end position="46"/>
    </location>
</feature>
<feature type="transmembrane region" description="Helical" evidence="1">
    <location>
        <begin position="174"/>
        <end position="197"/>
    </location>
</feature>
<dbReference type="PATRIC" id="fig|1423746.3.peg.960"/>
<dbReference type="STRING" id="1423746.FD27_GL000946"/>
<feature type="transmembrane region" description="Helical" evidence="1">
    <location>
        <begin position="282"/>
        <end position="298"/>
    </location>
</feature>
<evidence type="ECO:0000313" key="2">
    <source>
        <dbReference type="EMBL" id="KRL27194.1"/>
    </source>
</evidence>
<dbReference type="InterPro" id="IPR049458">
    <property type="entry name" value="EpsG-like"/>
</dbReference>
<gene>
    <name evidence="2" type="ORF">FD27_GL000946</name>
</gene>
<proteinExistence type="predicted"/>
<dbReference type="EMBL" id="AZER01000016">
    <property type="protein sequence ID" value="KRL27194.1"/>
    <property type="molecule type" value="Genomic_DNA"/>
</dbReference>
<feature type="transmembrane region" description="Helical" evidence="1">
    <location>
        <begin position="136"/>
        <end position="162"/>
    </location>
</feature>
<feature type="transmembrane region" description="Helical" evidence="1">
    <location>
        <begin position="104"/>
        <end position="124"/>
    </location>
</feature>
<dbReference type="AlphaFoldDB" id="A0A0R1PCB5"/>
<evidence type="ECO:0000313" key="3">
    <source>
        <dbReference type="Proteomes" id="UP000051445"/>
    </source>
</evidence>
<feature type="transmembrane region" description="Helical" evidence="1">
    <location>
        <begin position="304"/>
        <end position="323"/>
    </location>
</feature>
<protein>
    <recommendedName>
        <fullName evidence="4">EpsG family protein</fullName>
    </recommendedName>
</protein>
<keyword evidence="1" id="KW-0472">Membrane</keyword>
<feature type="transmembrane region" description="Helical" evidence="1">
    <location>
        <begin position="209"/>
        <end position="230"/>
    </location>
</feature>
<reference evidence="2 3" key="1">
    <citation type="journal article" date="2015" name="Genome Announc.">
        <title>Expanding the biotechnology potential of lactobacilli through comparative genomics of 213 strains and associated genera.</title>
        <authorList>
            <person name="Sun Z."/>
            <person name="Harris H.M."/>
            <person name="McCann A."/>
            <person name="Guo C."/>
            <person name="Argimon S."/>
            <person name="Zhang W."/>
            <person name="Yang X."/>
            <person name="Jeffery I.B."/>
            <person name="Cooney J.C."/>
            <person name="Kagawa T.F."/>
            <person name="Liu W."/>
            <person name="Song Y."/>
            <person name="Salvetti E."/>
            <person name="Wrobel A."/>
            <person name="Rasinkangas P."/>
            <person name="Parkhill J."/>
            <person name="Rea M.C."/>
            <person name="O'Sullivan O."/>
            <person name="Ritari J."/>
            <person name="Douillard F.P."/>
            <person name="Paul Ross R."/>
            <person name="Yang R."/>
            <person name="Briner A.E."/>
            <person name="Felis G.E."/>
            <person name="de Vos W.M."/>
            <person name="Barrangou R."/>
            <person name="Klaenhammer T.R."/>
            <person name="Caufield P.W."/>
            <person name="Cui Y."/>
            <person name="Zhang H."/>
            <person name="O'Toole P.W."/>
        </authorList>
    </citation>
    <scope>NUCLEOTIDE SEQUENCE [LARGE SCALE GENOMIC DNA]</scope>
    <source>
        <strain evidence="2 3">DSM 13145</strain>
    </source>
</reference>
<keyword evidence="3" id="KW-1185">Reference proteome</keyword>
<name>A0A0R1PCB5_9LACO</name>